<feature type="compositionally biased region" description="Gly residues" evidence="1">
    <location>
        <begin position="167"/>
        <end position="176"/>
    </location>
</feature>
<dbReference type="Proteomes" id="UP000004478">
    <property type="component" value="Unassembled WGS sequence"/>
</dbReference>
<feature type="chain" id="PRO_5003847592" evidence="2">
    <location>
        <begin position="20"/>
        <end position="176"/>
    </location>
</feature>
<protein>
    <submittedName>
        <fullName evidence="3">Uncharacterized protein</fullName>
    </submittedName>
</protein>
<dbReference type="AlphaFoldDB" id="K1LHT6"/>
<evidence type="ECO:0000313" key="4">
    <source>
        <dbReference type="Proteomes" id="UP000004478"/>
    </source>
</evidence>
<feature type="region of interest" description="Disordered" evidence="1">
    <location>
        <begin position="22"/>
        <end position="176"/>
    </location>
</feature>
<evidence type="ECO:0000256" key="2">
    <source>
        <dbReference type="SAM" id="SignalP"/>
    </source>
</evidence>
<gene>
    <name evidence="3" type="ORF">B879_01566</name>
</gene>
<dbReference type="OrthoDB" id="839583at2"/>
<evidence type="ECO:0000256" key="1">
    <source>
        <dbReference type="SAM" id="MobiDB-lite"/>
    </source>
</evidence>
<dbReference type="RefSeq" id="WP_009184601.1">
    <property type="nucleotide sequence ID" value="NZ_AMGM01000018.1"/>
</dbReference>
<accession>K1LHT6</accession>
<feature type="compositionally biased region" description="Pro residues" evidence="1">
    <location>
        <begin position="155"/>
        <end position="166"/>
    </location>
</feature>
<evidence type="ECO:0000313" key="3">
    <source>
        <dbReference type="EMBL" id="EKB49783.1"/>
    </source>
</evidence>
<dbReference type="EMBL" id="AMGM01000018">
    <property type="protein sequence ID" value="EKB49783.1"/>
    <property type="molecule type" value="Genomic_DNA"/>
</dbReference>
<feature type="signal peptide" evidence="2">
    <location>
        <begin position="1"/>
        <end position="19"/>
    </location>
</feature>
<keyword evidence="2" id="KW-0732">Signal</keyword>
<reference evidence="3 4" key="1">
    <citation type="journal article" date="2012" name="J. Bacteriol.">
        <title>Draft Genome Sequence of Cecembia lonarensis Strain LW9T, Isolated from Lonar Lake, a Haloalkaline Lake in India.</title>
        <authorList>
            <person name="Shivaji S."/>
            <person name="Ara S."/>
            <person name="Singh A."/>
            <person name="Pinnaka A.K."/>
        </authorList>
    </citation>
    <scope>NUCLEOTIDE SEQUENCE [LARGE SCALE GENOMIC DNA]</scope>
    <source>
        <strain evidence="3 4">LW9</strain>
    </source>
</reference>
<sequence>MKKLILIPAFVMAVGLAYAQTEEKKDPVRPVNTEINENAAKGQEISNMGTTLEGGKEKGLGISSAARRSTLIRERAAKGAENSEAGRERAAMGAENAAAGRERATMGAENAERGRGISNQMRPASQVRPEVPAQARPNVTVPQSRPNAPVVRPNVPAPNRPTPPAGRPGGLPGGGI</sequence>
<proteinExistence type="predicted"/>
<keyword evidence="4" id="KW-1185">Reference proteome</keyword>
<organism evidence="3 4">
    <name type="scientific">Cecembia lonarensis (strain CCUG 58316 / KCTC 22772 / LW9)</name>
    <dbReference type="NCBI Taxonomy" id="1225176"/>
    <lineage>
        <taxon>Bacteria</taxon>
        <taxon>Pseudomonadati</taxon>
        <taxon>Bacteroidota</taxon>
        <taxon>Cytophagia</taxon>
        <taxon>Cytophagales</taxon>
        <taxon>Cyclobacteriaceae</taxon>
        <taxon>Cecembia</taxon>
    </lineage>
</organism>
<comment type="caution">
    <text evidence="3">The sequence shown here is derived from an EMBL/GenBank/DDBJ whole genome shotgun (WGS) entry which is preliminary data.</text>
</comment>
<feature type="compositionally biased region" description="Basic and acidic residues" evidence="1">
    <location>
        <begin position="100"/>
        <end position="115"/>
    </location>
</feature>
<name>K1LHT6_CECL9</name>